<evidence type="ECO:0000313" key="3">
    <source>
        <dbReference type="Proteomes" id="UP000270296"/>
    </source>
</evidence>
<keyword evidence="3" id="KW-1185">Reference proteome</keyword>
<sequence length="71" mass="7727">MTTDRPTRPTRTFLSSPRRLVVVVVVSETAVTAPVVVTAILDNEATAVLPILLPYPVVELSKKNKLVCVQL</sequence>
<gene>
    <name evidence="2" type="ORF">SBAD_LOCUS2317</name>
</gene>
<feature type="transmembrane region" description="Helical" evidence="1">
    <location>
        <begin position="20"/>
        <end position="41"/>
    </location>
</feature>
<accession>A0A183IFC3</accession>
<dbReference type="WBParaSite" id="SBAD_0000242601-mRNA-1">
    <property type="protein sequence ID" value="SBAD_0000242601-mRNA-1"/>
    <property type="gene ID" value="SBAD_0000242601"/>
</dbReference>
<reference evidence="4" key="1">
    <citation type="submission" date="2016-06" db="UniProtKB">
        <authorList>
            <consortium name="WormBaseParasite"/>
        </authorList>
    </citation>
    <scope>IDENTIFICATION</scope>
</reference>
<keyword evidence="1" id="KW-1133">Transmembrane helix</keyword>
<proteinExistence type="predicted"/>
<evidence type="ECO:0000256" key="1">
    <source>
        <dbReference type="SAM" id="Phobius"/>
    </source>
</evidence>
<name>A0A183IFC3_9BILA</name>
<organism evidence="4">
    <name type="scientific">Soboliphyme baturini</name>
    <dbReference type="NCBI Taxonomy" id="241478"/>
    <lineage>
        <taxon>Eukaryota</taxon>
        <taxon>Metazoa</taxon>
        <taxon>Ecdysozoa</taxon>
        <taxon>Nematoda</taxon>
        <taxon>Enoplea</taxon>
        <taxon>Dorylaimia</taxon>
        <taxon>Dioctophymatida</taxon>
        <taxon>Dioctophymatoidea</taxon>
        <taxon>Soboliphymatidae</taxon>
        <taxon>Soboliphyme</taxon>
    </lineage>
</organism>
<keyword evidence="1" id="KW-0812">Transmembrane</keyword>
<dbReference type="Proteomes" id="UP000270296">
    <property type="component" value="Unassembled WGS sequence"/>
</dbReference>
<keyword evidence="1" id="KW-0472">Membrane</keyword>
<protein>
    <submittedName>
        <fullName evidence="4">Secreted protein</fullName>
    </submittedName>
</protein>
<dbReference type="AlphaFoldDB" id="A0A183IFC3"/>
<dbReference type="EMBL" id="UZAM01007173">
    <property type="protein sequence ID" value="VDO97248.1"/>
    <property type="molecule type" value="Genomic_DNA"/>
</dbReference>
<evidence type="ECO:0000313" key="2">
    <source>
        <dbReference type="EMBL" id="VDO97248.1"/>
    </source>
</evidence>
<evidence type="ECO:0000313" key="4">
    <source>
        <dbReference type="WBParaSite" id="SBAD_0000242601-mRNA-1"/>
    </source>
</evidence>
<reference evidence="2 3" key="2">
    <citation type="submission" date="2018-11" db="EMBL/GenBank/DDBJ databases">
        <authorList>
            <consortium name="Pathogen Informatics"/>
        </authorList>
    </citation>
    <scope>NUCLEOTIDE SEQUENCE [LARGE SCALE GENOMIC DNA]</scope>
</reference>